<dbReference type="InterPro" id="IPR018027">
    <property type="entry name" value="Asn/Gln_amidotransferase"/>
</dbReference>
<evidence type="ECO:0000313" key="10">
    <source>
        <dbReference type="Proteomes" id="UP000887116"/>
    </source>
</evidence>
<comment type="catalytic activity">
    <reaction evidence="6 7">
        <text>L-glutamyl-tRNA(Gln) + L-glutamine + ATP + H2O = L-glutaminyl-tRNA(Gln) + L-glutamate + ADP + phosphate + H(+)</text>
        <dbReference type="Rhea" id="RHEA:17521"/>
        <dbReference type="Rhea" id="RHEA-COMP:9681"/>
        <dbReference type="Rhea" id="RHEA-COMP:9684"/>
        <dbReference type="ChEBI" id="CHEBI:15377"/>
        <dbReference type="ChEBI" id="CHEBI:15378"/>
        <dbReference type="ChEBI" id="CHEBI:29985"/>
        <dbReference type="ChEBI" id="CHEBI:30616"/>
        <dbReference type="ChEBI" id="CHEBI:43474"/>
        <dbReference type="ChEBI" id="CHEBI:58359"/>
        <dbReference type="ChEBI" id="CHEBI:78520"/>
        <dbReference type="ChEBI" id="CHEBI:78521"/>
        <dbReference type="ChEBI" id="CHEBI:456216"/>
    </reaction>
</comment>
<keyword evidence="7" id="KW-0496">Mitochondrion</keyword>
<evidence type="ECO:0000256" key="4">
    <source>
        <dbReference type="ARBA" id="ARBA00022840"/>
    </source>
</evidence>
<dbReference type="AlphaFoldDB" id="A0A8X6FD49"/>
<dbReference type="InterPro" id="IPR014746">
    <property type="entry name" value="Gln_synth/guanido_kin_cat_dom"/>
</dbReference>
<evidence type="ECO:0000259" key="8">
    <source>
        <dbReference type="SMART" id="SM00845"/>
    </source>
</evidence>
<dbReference type="PANTHER" id="PTHR11659">
    <property type="entry name" value="GLUTAMYL-TRNA GLN AMIDOTRANSFERASE SUBUNIT B MITOCHONDRIAL AND PROKARYOTIC PET112-RELATED"/>
    <property type="match status" value="1"/>
</dbReference>
<keyword evidence="2 7" id="KW-0436">Ligase</keyword>
<dbReference type="Pfam" id="PF02637">
    <property type="entry name" value="GatB_Yqey"/>
    <property type="match status" value="1"/>
</dbReference>
<evidence type="ECO:0000256" key="5">
    <source>
        <dbReference type="ARBA" id="ARBA00022917"/>
    </source>
</evidence>
<dbReference type="HAMAP" id="MF_00121">
    <property type="entry name" value="GatB"/>
    <property type="match status" value="1"/>
</dbReference>
<comment type="subunit">
    <text evidence="7">Subunit of the heterotrimeric GatCAB amidotransferase (AdT) complex, composed of A, B and C subunits.</text>
</comment>
<evidence type="ECO:0000313" key="9">
    <source>
        <dbReference type="EMBL" id="GFQ77350.1"/>
    </source>
</evidence>
<protein>
    <recommendedName>
        <fullName evidence="7">Glutamyl-tRNA(Gln) amidotransferase subunit B, mitochondrial</fullName>
        <shortName evidence="7">Glu-AdT subunit B</shortName>
        <ecNumber evidence="7">6.3.5.-</ecNumber>
    </recommendedName>
</protein>
<keyword evidence="4 7" id="KW-0067">ATP-binding</keyword>
<dbReference type="InterPro" id="IPR004413">
    <property type="entry name" value="GatB"/>
</dbReference>
<dbReference type="GO" id="GO:0005524">
    <property type="term" value="F:ATP binding"/>
    <property type="evidence" value="ECO:0007669"/>
    <property type="project" value="UniProtKB-KW"/>
</dbReference>
<keyword evidence="3 7" id="KW-0547">Nucleotide-binding</keyword>
<dbReference type="InterPro" id="IPR003789">
    <property type="entry name" value="Asn/Gln_tRNA_amidoTrase-B-like"/>
</dbReference>
<dbReference type="Pfam" id="PF02934">
    <property type="entry name" value="GatB_N"/>
    <property type="match status" value="1"/>
</dbReference>
<comment type="similarity">
    <text evidence="1 7">Belongs to the GatB/GatE family. GatB subfamily.</text>
</comment>
<dbReference type="GO" id="GO:0050567">
    <property type="term" value="F:glutaminyl-tRNA synthase (glutamine-hydrolyzing) activity"/>
    <property type="evidence" value="ECO:0007669"/>
    <property type="project" value="UniProtKB-UniRule"/>
</dbReference>
<sequence length="549" mass="62027">MAIRQKIIFSVSSGTEVIFRSILKKSFTANLFLNFSTKINIKEDTSLYQGVVGLEVHAQINSKSKLFSSSPAEYGSSTNTKVSFFDAALPGTLPVLNKSCIEAAILTAFACNCTVNKVSTFDRKHYFYPDLPAGYQITQQFRPLASNGFIRFVVPGATNISDSYECISYLKQIQLEQDSGRSLHVKDAKSLVDLNRAGIGLMELVFEPNLKNGAEAAALVKELICILKRIETCSCELEEGTFRVDANISVNKTGDPLGTRTEVKNINSLRYIARAIDYEIERQIEILKNGGSVVNETRAYDYTLKKTIFMRDKEILQDYRFMPEPNLPPIRVCDEQDKESYKNVDNVPNIDEIKRKLPVLPETERSMLMNNYKLPLHKADKIVQSEGLRNAFEIAASRINDCTAICDFFLHVLQSQLNSMKLSFKECGLSGDQVTDIIELLLLKRISETTAHDILVMLLNGDNRTAQEIVKEYNWFLISDEKELQGYCEAVISKYFKVAKKYKNSGKQRYMTTLLIALNEMVNNRASIKDAEAVFKKLIQENVKTKKDS</sequence>
<evidence type="ECO:0000256" key="7">
    <source>
        <dbReference type="HAMAP-Rule" id="MF_03147"/>
    </source>
</evidence>
<keyword evidence="10" id="KW-1185">Reference proteome</keyword>
<proteinExistence type="inferred from homology"/>
<comment type="function">
    <text evidence="7">Allows the formation of correctly charged Gln-tRNA(Gln) through the transamidation of misacylated Glu-tRNA(Gln) in the mitochondria. The reaction takes place in the presence of glutamine and ATP through an activated gamma-phospho-Glu-tRNA(Gln).</text>
</comment>
<dbReference type="Proteomes" id="UP000887116">
    <property type="component" value="Unassembled WGS sequence"/>
</dbReference>
<dbReference type="GO" id="GO:0032543">
    <property type="term" value="P:mitochondrial translation"/>
    <property type="evidence" value="ECO:0007669"/>
    <property type="project" value="UniProtKB-UniRule"/>
</dbReference>
<dbReference type="PANTHER" id="PTHR11659:SF0">
    <property type="entry name" value="GLUTAMYL-TRNA(GLN) AMIDOTRANSFERASE SUBUNIT B, MITOCHONDRIAL"/>
    <property type="match status" value="1"/>
</dbReference>
<dbReference type="GO" id="GO:0005739">
    <property type="term" value="C:mitochondrion"/>
    <property type="evidence" value="ECO:0007669"/>
    <property type="project" value="UniProtKB-SubCell"/>
</dbReference>
<dbReference type="NCBIfam" id="NF004012">
    <property type="entry name" value="PRK05477.1-2"/>
    <property type="match status" value="1"/>
</dbReference>
<organism evidence="9 10">
    <name type="scientific">Trichonephila clavata</name>
    <name type="common">Joro spider</name>
    <name type="synonym">Nephila clavata</name>
    <dbReference type="NCBI Taxonomy" id="2740835"/>
    <lineage>
        <taxon>Eukaryota</taxon>
        <taxon>Metazoa</taxon>
        <taxon>Ecdysozoa</taxon>
        <taxon>Arthropoda</taxon>
        <taxon>Chelicerata</taxon>
        <taxon>Arachnida</taxon>
        <taxon>Araneae</taxon>
        <taxon>Araneomorphae</taxon>
        <taxon>Entelegynae</taxon>
        <taxon>Araneoidea</taxon>
        <taxon>Nephilidae</taxon>
        <taxon>Trichonephila</taxon>
    </lineage>
</organism>
<dbReference type="SUPFAM" id="SSF55931">
    <property type="entry name" value="Glutamine synthetase/guanido kinase"/>
    <property type="match status" value="1"/>
</dbReference>
<dbReference type="InterPro" id="IPR006075">
    <property type="entry name" value="Asn/Gln-tRNA_Trfase_suB/E_cat"/>
</dbReference>
<reference evidence="9" key="1">
    <citation type="submission" date="2020-07" db="EMBL/GenBank/DDBJ databases">
        <title>Multicomponent nature underlies the extraordinary mechanical properties of spider dragline silk.</title>
        <authorList>
            <person name="Kono N."/>
            <person name="Nakamura H."/>
            <person name="Mori M."/>
            <person name="Yoshida Y."/>
            <person name="Ohtoshi R."/>
            <person name="Malay A.D."/>
            <person name="Moran D.A.P."/>
            <person name="Tomita M."/>
            <person name="Numata K."/>
            <person name="Arakawa K."/>
        </authorList>
    </citation>
    <scope>NUCLEOTIDE SEQUENCE</scope>
</reference>
<dbReference type="EC" id="6.3.5.-" evidence="7"/>
<dbReference type="InterPro" id="IPR017959">
    <property type="entry name" value="Asn/Gln-tRNA_amidoTrfase_suB/E"/>
</dbReference>
<evidence type="ECO:0000256" key="2">
    <source>
        <dbReference type="ARBA" id="ARBA00022598"/>
    </source>
</evidence>
<name>A0A8X6FD49_TRICU</name>
<accession>A0A8X6FD49</accession>
<keyword evidence="5 7" id="KW-0648">Protein biosynthesis</keyword>
<dbReference type="OrthoDB" id="6414877at2759"/>
<evidence type="ECO:0000256" key="1">
    <source>
        <dbReference type="ARBA" id="ARBA00005306"/>
    </source>
</evidence>
<dbReference type="EMBL" id="BMAO01001990">
    <property type="protein sequence ID" value="GFQ77350.1"/>
    <property type="molecule type" value="Genomic_DNA"/>
</dbReference>
<dbReference type="GO" id="GO:0030956">
    <property type="term" value="C:glutamyl-tRNA(Gln) amidotransferase complex"/>
    <property type="evidence" value="ECO:0007669"/>
    <property type="project" value="UniProtKB-UniRule"/>
</dbReference>
<comment type="caution">
    <text evidence="9">The sequence shown here is derived from an EMBL/GenBank/DDBJ whole genome shotgun (WGS) entry which is preliminary data.</text>
</comment>
<comment type="subcellular location">
    <subcellularLocation>
        <location evidence="7">Mitochondrion</location>
    </subcellularLocation>
</comment>
<evidence type="ECO:0000256" key="6">
    <source>
        <dbReference type="ARBA" id="ARBA00047913"/>
    </source>
</evidence>
<dbReference type="NCBIfam" id="TIGR00133">
    <property type="entry name" value="gatB"/>
    <property type="match status" value="1"/>
</dbReference>
<gene>
    <name evidence="9" type="primary">CPIJ001717</name>
    <name evidence="9" type="ORF">TNCT_416221</name>
</gene>
<dbReference type="SUPFAM" id="SSF89095">
    <property type="entry name" value="GatB/YqeY motif"/>
    <property type="match status" value="1"/>
</dbReference>
<dbReference type="GO" id="GO:0070681">
    <property type="term" value="P:glutaminyl-tRNAGln biosynthesis via transamidation"/>
    <property type="evidence" value="ECO:0007669"/>
    <property type="project" value="UniProtKB-UniRule"/>
</dbReference>
<evidence type="ECO:0000256" key="3">
    <source>
        <dbReference type="ARBA" id="ARBA00022741"/>
    </source>
</evidence>
<dbReference type="SMART" id="SM00845">
    <property type="entry name" value="GatB_Yqey"/>
    <property type="match status" value="1"/>
</dbReference>
<feature type="domain" description="Asn/Gln amidotransferase" evidence="8">
    <location>
        <begin position="390"/>
        <end position="539"/>
    </location>
</feature>